<comment type="caution">
    <text evidence="9">The sequence shown here is derived from an EMBL/GenBank/DDBJ whole genome shotgun (WGS) entry which is preliminary data.</text>
</comment>
<keyword evidence="2 6" id="KW-0472">Membrane</keyword>
<dbReference type="CDD" id="cd15830">
    <property type="entry name" value="BamD"/>
    <property type="match status" value="1"/>
</dbReference>
<comment type="function">
    <text evidence="6">Part of the outer membrane protein assembly complex, which is involved in assembly and insertion of beta-barrel proteins into the outer membrane.</text>
</comment>
<evidence type="ECO:0000256" key="5">
    <source>
        <dbReference type="ARBA" id="ARBA00023288"/>
    </source>
</evidence>
<sequence length="247" mass="28463">MFKFAAPLLAGLALLATACSSSNYNKDEVPDISPDALYLQAQSAMTSGDYYTARQYLEAIDSRYPFGELSDQVQLDLIYVYYKTRESELTTAQINRFLRLSPTSPHIDYVMYMKGLNEMQLRSDLLQDFLGLNRAQKDPTHYQEAFATFREMIETYPNSVYAADAYQRMIYIQQQLAEREYAIASFYNSKGAWLSAIRHCQNIIYSYPDTEYLQDALEMMSECYRNLGLEMPAENTDKVYQASFAGR</sequence>
<dbReference type="GO" id="GO:0051205">
    <property type="term" value="P:protein insertion into membrane"/>
    <property type="evidence" value="ECO:0007669"/>
    <property type="project" value="UniProtKB-UniRule"/>
</dbReference>
<feature type="chain" id="PRO_5038548676" description="Outer membrane protein assembly factor BamD" evidence="7">
    <location>
        <begin position="19"/>
        <end position="247"/>
    </location>
</feature>
<evidence type="ECO:0000259" key="8">
    <source>
        <dbReference type="Pfam" id="PF13525"/>
    </source>
</evidence>
<dbReference type="PROSITE" id="PS51257">
    <property type="entry name" value="PROKAR_LIPOPROTEIN"/>
    <property type="match status" value="1"/>
</dbReference>
<evidence type="ECO:0000256" key="4">
    <source>
        <dbReference type="ARBA" id="ARBA00023237"/>
    </source>
</evidence>
<reference evidence="9" key="2">
    <citation type="journal article" date="2021" name="PeerJ">
        <title>Extensive microbial diversity within the chicken gut microbiome revealed by metagenomics and culture.</title>
        <authorList>
            <person name="Gilroy R."/>
            <person name="Ravi A."/>
            <person name="Getino M."/>
            <person name="Pursley I."/>
            <person name="Horton D.L."/>
            <person name="Alikhan N.F."/>
            <person name="Baker D."/>
            <person name="Gharbi K."/>
            <person name="Hall N."/>
            <person name="Watson M."/>
            <person name="Adriaenssens E.M."/>
            <person name="Foster-Nyarko E."/>
            <person name="Jarju S."/>
            <person name="Secka A."/>
            <person name="Antonio M."/>
            <person name="Oren A."/>
            <person name="Chaudhuri R.R."/>
            <person name="La Ragione R."/>
            <person name="Hildebrand F."/>
            <person name="Pallen M.J."/>
        </authorList>
    </citation>
    <scope>NUCLEOTIDE SEQUENCE</scope>
    <source>
        <strain evidence="9">17213</strain>
    </source>
</reference>
<keyword evidence="5 6" id="KW-0449">Lipoprotein</keyword>
<dbReference type="Pfam" id="PF13525">
    <property type="entry name" value="YfiO"/>
    <property type="match status" value="1"/>
</dbReference>
<dbReference type="InterPro" id="IPR017689">
    <property type="entry name" value="BamD"/>
</dbReference>
<accession>A0A9D9DCW4</accession>
<feature type="domain" description="Outer membrane lipoprotein BamD-like" evidence="8">
    <location>
        <begin position="31"/>
        <end position="237"/>
    </location>
</feature>
<feature type="signal peptide" evidence="7">
    <location>
        <begin position="1"/>
        <end position="18"/>
    </location>
</feature>
<keyword evidence="3 6" id="KW-0564">Palmitate</keyword>
<dbReference type="EMBL" id="JADINH010000197">
    <property type="protein sequence ID" value="MBO8416702.1"/>
    <property type="molecule type" value="Genomic_DNA"/>
</dbReference>
<dbReference type="Gene3D" id="1.25.40.10">
    <property type="entry name" value="Tetratricopeptide repeat domain"/>
    <property type="match status" value="1"/>
</dbReference>
<dbReference type="Proteomes" id="UP000823631">
    <property type="component" value="Unassembled WGS sequence"/>
</dbReference>
<dbReference type="SUPFAM" id="SSF48452">
    <property type="entry name" value="TPR-like"/>
    <property type="match status" value="1"/>
</dbReference>
<dbReference type="AlphaFoldDB" id="A0A9D9DCW4"/>
<evidence type="ECO:0000256" key="1">
    <source>
        <dbReference type="ARBA" id="ARBA00022729"/>
    </source>
</evidence>
<dbReference type="PANTHER" id="PTHR37423">
    <property type="entry name" value="SOLUBLE LYTIC MUREIN TRANSGLYCOSYLASE-RELATED"/>
    <property type="match status" value="1"/>
</dbReference>
<name>A0A9D9DCW4_9GAMM</name>
<evidence type="ECO:0000256" key="6">
    <source>
        <dbReference type="HAMAP-Rule" id="MF_00922"/>
    </source>
</evidence>
<dbReference type="InterPro" id="IPR039565">
    <property type="entry name" value="BamD-like"/>
</dbReference>
<dbReference type="NCBIfam" id="TIGR03302">
    <property type="entry name" value="OM_YfiO"/>
    <property type="match status" value="1"/>
</dbReference>
<evidence type="ECO:0000256" key="2">
    <source>
        <dbReference type="ARBA" id="ARBA00023136"/>
    </source>
</evidence>
<evidence type="ECO:0000313" key="9">
    <source>
        <dbReference type="EMBL" id="MBO8416702.1"/>
    </source>
</evidence>
<dbReference type="PANTHER" id="PTHR37423:SF1">
    <property type="entry name" value="OUTER MEMBRANE PROTEIN ASSEMBLY FACTOR BAMD"/>
    <property type="match status" value="1"/>
</dbReference>
<evidence type="ECO:0000256" key="3">
    <source>
        <dbReference type="ARBA" id="ARBA00023139"/>
    </source>
</evidence>
<dbReference type="GO" id="GO:1990063">
    <property type="term" value="C:Bam protein complex"/>
    <property type="evidence" value="ECO:0007669"/>
    <property type="project" value="TreeGrafter"/>
</dbReference>
<keyword evidence="4 6" id="KW-0998">Cell outer membrane</keyword>
<reference evidence="9" key="1">
    <citation type="submission" date="2020-10" db="EMBL/GenBank/DDBJ databases">
        <authorList>
            <person name="Gilroy R."/>
        </authorList>
    </citation>
    <scope>NUCLEOTIDE SEQUENCE</scope>
    <source>
        <strain evidence="9">17213</strain>
    </source>
</reference>
<organism evidence="9 10">
    <name type="scientific">Candidatus Avisuccinivibrio stercorigallinarum</name>
    <dbReference type="NCBI Taxonomy" id="2840704"/>
    <lineage>
        <taxon>Bacteria</taxon>
        <taxon>Pseudomonadati</taxon>
        <taxon>Pseudomonadota</taxon>
        <taxon>Gammaproteobacteria</taxon>
        <taxon>Aeromonadales</taxon>
        <taxon>Succinivibrionaceae</taxon>
        <taxon>Succinivibrionaceae incertae sedis</taxon>
        <taxon>Candidatus Avisuccinivibrio</taxon>
    </lineage>
</organism>
<proteinExistence type="inferred from homology"/>
<comment type="subcellular location">
    <subcellularLocation>
        <location evidence="6">Cell outer membrane</location>
        <topology evidence="6">Lipid-anchor</topology>
    </subcellularLocation>
</comment>
<protein>
    <recommendedName>
        <fullName evidence="6">Outer membrane protein assembly factor BamD</fullName>
    </recommendedName>
</protein>
<dbReference type="HAMAP" id="MF_00922">
    <property type="entry name" value="OM_assembly_BamD"/>
    <property type="match status" value="1"/>
</dbReference>
<evidence type="ECO:0000313" key="10">
    <source>
        <dbReference type="Proteomes" id="UP000823631"/>
    </source>
</evidence>
<keyword evidence="1 6" id="KW-0732">Signal</keyword>
<evidence type="ECO:0000256" key="7">
    <source>
        <dbReference type="SAM" id="SignalP"/>
    </source>
</evidence>
<gene>
    <name evidence="6" type="primary">bamD</name>
    <name evidence="9" type="ORF">IAB19_10010</name>
</gene>
<dbReference type="InterPro" id="IPR011990">
    <property type="entry name" value="TPR-like_helical_dom_sf"/>
</dbReference>
<comment type="similarity">
    <text evidence="6">Belongs to the BamD family.</text>
</comment>
<comment type="subunit">
    <text evidence="6">Part of the Bam complex.</text>
</comment>
<dbReference type="GO" id="GO:0043165">
    <property type="term" value="P:Gram-negative-bacterium-type cell outer membrane assembly"/>
    <property type="evidence" value="ECO:0007669"/>
    <property type="project" value="UniProtKB-UniRule"/>
</dbReference>